<evidence type="ECO:0000259" key="7">
    <source>
        <dbReference type="Pfam" id="PF05199"/>
    </source>
</evidence>
<name>A0A840A332_9CAUL</name>
<dbReference type="InterPro" id="IPR007867">
    <property type="entry name" value="GMC_OxRtase_C"/>
</dbReference>
<dbReference type="EMBL" id="JACIDK010000004">
    <property type="protein sequence ID" value="MBB3892369.1"/>
    <property type="molecule type" value="Genomic_DNA"/>
</dbReference>
<comment type="similarity">
    <text evidence="2">Belongs to the GMC oxidoreductase family.</text>
</comment>
<dbReference type="GO" id="GO:0016614">
    <property type="term" value="F:oxidoreductase activity, acting on CH-OH group of donors"/>
    <property type="evidence" value="ECO:0007669"/>
    <property type="project" value="InterPro"/>
</dbReference>
<dbReference type="InterPro" id="IPR000172">
    <property type="entry name" value="GMC_OxRdtase_N"/>
</dbReference>
<dbReference type="Gene3D" id="3.50.50.60">
    <property type="entry name" value="FAD/NAD(P)-binding domain"/>
    <property type="match status" value="2"/>
</dbReference>
<dbReference type="SUPFAM" id="SSF54373">
    <property type="entry name" value="FAD-linked reductases, C-terminal domain"/>
    <property type="match status" value="1"/>
</dbReference>
<dbReference type="GO" id="GO:0050660">
    <property type="term" value="F:flavin adenine dinucleotide binding"/>
    <property type="evidence" value="ECO:0007669"/>
    <property type="project" value="InterPro"/>
</dbReference>
<dbReference type="InterPro" id="IPR051473">
    <property type="entry name" value="P2Ox-like"/>
</dbReference>
<dbReference type="PANTHER" id="PTHR42784">
    <property type="entry name" value="PYRANOSE 2-OXIDASE"/>
    <property type="match status" value="1"/>
</dbReference>
<evidence type="ECO:0000313" key="8">
    <source>
        <dbReference type="EMBL" id="MBB3892369.1"/>
    </source>
</evidence>
<keyword evidence="4" id="KW-0274">FAD</keyword>
<feature type="domain" description="Glucose-methanol-choline oxidoreductase N-terminal" evidence="6">
    <location>
        <begin position="97"/>
        <end position="337"/>
    </location>
</feature>
<dbReference type="PANTHER" id="PTHR42784:SF1">
    <property type="entry name" value="PYRANOSE 2-OXIDASE"/>
    <property type="match status" value="1"/>
</dbReference>
<feature type="domain" description="Glucose-methanol-choline oxidoreductase C-terminal" evidence="7">
    <location>
        <begin position="413"/>
        <end position="536"/>
    </location>
</feature>
<keyword evidence="9" id="KW-1185">Reference proteome</keyword>
<evidence type="ECO:0000256" key="5">
    <source>
        <dbReference type="ARBA" id="ARBA00023002"/>
    </source>
</evidence>
<organism evidence="8 9">
    <name type="scientific">Phenylobacterium haematophilum</name>
    <dbReference type="NCBI Taxonomy" id="98513"/>
    <lineage>
        <taxon>Bacteria</taxon>
        <taxon>Pseudomonadati</taxon>
        <taxon>Pseudomonadota</taxon>
        <taxon>Alphaproteobacteria</taxon>
        <taxon>Caulobacterales</taxon>
        <taxon>Caulobacteraceae</taxon>
        <taxon>Phenylobacterium</taxon>
    </lineage>
</organism>
<dbReference type="RefSeq" id="WP_183774483.1">
    <property type="nucleotide sequence ID" value="NZ_JACIDK010000004.1"/>
</dbReference>
<sequence>MQFDAIVVGSGISGGWVAKELCERGLKVLMLERGPNIEHGTDYSHEEAGRLRWRDDQIPDDEKALHYPYYVGVSYAMFNSNKKFWASDHDYPYEQAEGKPYRWIRGYHLGGRSLTWARQSYRWAPDDFLSNLKDGHGTDWPIRYDDLEPWYDHVEAFVGVSGNYDEVPQLPDGDFLPPFPFNSVEEDAQGRIEAAFPTRRFLMGRCANLSRVAKPQMDLGRKRCEGYVRCHHGCPLGAAFSTQAATLPAARATGNLTVITDAIVESVVYDPAAGRVTGVRAIDRLSKVATTYDAKMVFLNASAINSAALLLNSRSEAFPRGLANGSDQVGRNLMDHVGCGQIVGTYRPGFEDQPWQADRPTGIYIPRYSGITETDKPYLRGFGMQGGARKIRRADGEGRVWVLSLGPFGEVLPDPENRVTLSASRVDSWGIPLPRIEAAHGANEQVMMREAARDAAAMLEAAGCTDITPWEEAGADLTPPGDRIHEMGTARMGRDPSTSVFNGWGQAHEVSNLFCSDGAVMASSASMNPSLTYMALSARTANHAADLLEQGAFS</sequence>
<dbReference type="Pfam" id="PF00732">
    <property type="entry name" value="GMC_oxred_N"/>
    <property type="match status" value="1"/>
</dbReference>
<evidence type="ECO:0000313" key="9">
    <source>
        <dbReference type="Proteomes" id="UP000530564"/>
    </source>
</evidence>
<evidence type="ECO:0000256" key="1">
    <source>
        <dbReference type="ARBA" id="ARBA00001974"/>
    </source>
</evidence>
<reference evidence="8 9" key="1">
    <citation type="submission" date="2020-08" db="EMBL/GenBank/DDBJ databases">
        <title>Genomic Encyclopedia of Type Strains, Phase IV (KMG-IV): sequencing the most valuable type-strain genomes for metagenomic binning, comparative biology and taxonomic classification.</title>
        <authorList>
            <person name="Goeker M."/>
        </authorList>
    </citation>
    <scope>NUCLEOTIDE SEQUENCE [LARGE SCALE GENOMIC DNA]</scope>
    <source>
        <strain evidence="8 9">DSM 21793</strain>
    </source>
</reference>
<protein>
    <submittedName>
        <fullName evidence="8">Choline dehydrogenase-like flavoprotein</fullName>
    </submittedName>
</protein>
<keyword evidence="3" id="KW-0285">Flavoprotein</keyword>
<dbReference type="Pfam" id="PF05199">
    <property type="entry name" value="GMC_oxred_C"/>
    <property type="match status" value="1"/>
</dbReference>
<dbReference type="SUPFAM" id="SSF51905">
    <property type="entry name" value="FAD/NAD(P)-binding domain"/>
    <property type="match status" value="1"/>
</dbReference>
<evidence type="ECO:0000256" key="2">
    <source>
        <dbReference type="ARBA" id="ARBA00010790"/>
    </source>
</evidence>
<accession>A0A840A332</accession>
<dbReference type="Proteomes" id="UP000530564">
    <property type="component" value="Unassembled WGS sequence"/>
</dbReference>
<keyword evidence="5" id="KW-0560">Oxidoreductase</keyword>
<dbReference type="AlphaFoldDB" id="A0A840A332"/>
<gene>
    <name evidence="8" type="ORF">GGQ61_003102</name>
</gene>
<evidence type="ECO:0000256" key="4">
    <source>
        <dbReference type="ARBA" id="ARBA00022827"/>
    </source>
</evidence>
<proteinExistence type="inferred from homology"/>
<evidence type="ECO:0000256" key="3">
    <source>
        <dbReference type="ARBA" id="ARBA00022630"/>
    </source>
</evidence>
<comment type="caution">
    <text evidence="8">The sequence shown here is derived from an EMBL/GenBank/DDBJ whole genome shotgun (WGS) entry which is preliminary data.</text>
</comment>
<evidence type="ECO:0000259" key="6">
    <source>
        <dbReference type="Pfam" id="PF00732"/>
    </source>
</evidence>
<comment type="cofactor">
    <cofactor evidence="1">
        <name>FAD</name>
        <dbReference type="ChEBI" id="CHEBI:57692"/>
    </cofactor>
</comment>
<dbReference type="InterPro" id="IPR036188">
    <property type="entry name" value="FAD/NAD-bd_sf"/>
</dbReference>